<proteinExistence type="predicted"/>
<comment type="caution">
    <text evidence="1">The sequence shown here is derived from an EMBL/GenBank/DDBJ whole genome shotgun (WGS) entry which is preliminary data.</text>
</comment>
<keyword evidence="2" id="KW-1185">Reference proteome</keyword>
<reference evidence="1" key="1">
    <citation type="submission" date="2021-01" db="EMBL/GenBank/DDBJ databases">
        <title>A chromosome-scale assembly of European eel, Anguilla anguilla.</title>
        <authorList>
            <person name="Henkel C."/>
            <person name="Jong-Raadsen S.A."/>
            <person name="Dufour S."/>
            <person name="Weltzien F.-A."/>
            <person name="Palstra A.P."/>
            <person name="Pelster B."/>
            <person name="Spaink H.P."/>
            <person name="Van Den Thillart G.E."/>
            <person name="Jansen H."/>
            <person name="Zahm M."/>
            <person name="Klopp C."/>
            <person name="Cedric C."/>
            <person name="Louis A."/>
            <person name="Berthelot C."/>
            <person name="Parey E."/>
            <person name="Roest Crollius H."/>
            <person name="Montfort J."/>
            <person name="Robinson-Rechavi M."/>
            <person name="Bucao C."/>
            <person name="Bouchez O."/>
            <person name="Gislard M."/>
            <person name="Lluch J."/>
            <person name="Milhes M."/>
            <person name="Lampietro C."/>
            <person name="Lopez Roques C."/>
            <person name="Donnadieu C."/>
            <person name="Braasch I."/>
            <person name="Desvignes T."/>
            <person name="Postlethwait J."/>
            <person name="Bobe J."/>
            <person name="Guiguen Y."/>
            <person name="Dirks R."/>
        </authorList>
    </citation>
    <scope>NUCLEOTIDE SEQUENCE</scope>
    <source>
        <strain evidence="1">Tag_6206</strain>
        <tissue evidence="1">Liver</tissue>
    </source>
</reference>
<evidence type="ECO:0000313" key="2">
    <source>
        <dbReference type="Proteomes" id="UP001044222"/>
    </source>
</evidence>
<accession>A0A9D3M9J2</accession>
<evidence type="ECO:0000313" key="1">
    <source>
        <dbReference type="EMBL" id="KAG5844404.1"/>
    </source>
</evidence>
<dbReference type="EMBL" id="JAFIRN010000008">
    <property type="protein sequence ID" value="KAG5844404.1"/>
    <property type="molecule type" value="Genomic_DNA"/>
</dbReference>
<dbReference type="AlphaFoldDB" id="A0A9D3M9J2"/>
<gene>
    <name evidence="1" type="ORF">ANANG_G00162170</name>
</gene>
<dbReference type="Proteomes" id="UP001044222">
    <property type="component" value="Chromosome 8"/>
</dbReference>
<name>A0A9D3M9J2_ANGAN</name>
<protein>
    <submittedName>
        <fullName evidence="1">Uncharacterized protein</fullName>
    </submittedName>
</protein>
<organism evidence="1 2">
    <name type="scientific">Anguilla anguilla</name>
    <name type="common">European freshwater eel</name>
    <name type="synonym">Muraena anguilla</name>
    <dbReference type="NCBI Taxonomy" id="7936"/>
    <lineage>
        <taxon>Eukaryota</taxon>
        <taxon>Metazoa</taxon>
        <taxon>Chordata</taxon>
        <taxon>Craniata</taxon>
        <taxon>Vertebrata</taxon>
        <taxon>Euteleostomi</taxon>
        <taxon>Actinopterygii</taxon>
        <taxon>Neopterygii</taxon>
        <taxon>Teleostei</taxon>
        <taxon>Anguilliformes</taxon>
        <taxon>Anguillidae</taxon>
        <taxon>Anguilla</taxon>
    </lineage>
</organism>
<sequence>MFFLLLPFVTDRLHAKASRRETPGVLKVQPIARLLPGSRLRVCLSVRPPGWPQLPPPGRHWACAAMSQSG</sequence>